<dbReference type="Proteomes" id="UP001066276">
    <property type="component" value="Chromosome 8"/>
</dbReference>
<gene>
    <name evidence="1" type="ORF">NDU88_001010</name>
</gene>
<protein>
    <submittedName>
        <fullName evidence="1">Uncharacterized protein</fullName>
    </submittedName>
</protein>
<accession>A0AAV7NC97</accession>
<comment type="caution">
    <text evidence="1">The sequence shown here is derived from an EMBL/GenBank/DDBJ whole genome shotgun (WGS) entry which is preliminary data.</text>
</comment>
<keyword evidence="2" id="KW-1185">Reference proteome</keyword>
<sequence>MPHPRSGCFCRGPQRGLLPLLLRRRYSRALAVDRQKRVEPLTQGMLSAAPLGWGVGWAHSVIRLLTLPGGELREGCCAPLTARLLYGSPTRCAESEPKAKGTKIQVKKWALYFSRLKQWFPNQSKIYKYLGAYF</sequence>
<proteinExistence type="predicted"/>
<dbReference type="AlphaFoldDB" id="A0AAV7NC97"/>
<dbReference type="EMBL" id="JANPWB010000012">
    <property type="protein sequence ID" value="KAJ1112749.1"/>
    <property type="molecule type" value="Genomic_DNA"/>
</dbReference>
<reference evidence="1" key="1">
    <citation type="journal article" date="2022" name="bioRxiv">
        <title>Sequencing and chromosome-scale assembly of the giantPleurodeles waltlgenome.</title>
        <authorList>
            <person name="Brown T."/>
            <person name="Elewa A."/>
            <person name="Iarovenko S."/>
            <person name="Subramanian E."/>
            <person name="Araus A.J."/>
            <person name="Petzold A."/>
            <person name="Susuki M."/>
            <person name="Suzuki K.-i.T."/>
            <person name="Hayashi T."/>
            <person name="Toyoda A."/>
            <person name="Oliveira C."/>
            <person name="Osipova E."/>
            <person name="Leigh N.D."/>
            <person name="Simon A."/>
            <person name="Yun M.H."/>
        </authorList>
    </citation>
    <scope>NUCLEOTIDE SEQUENCE</scope>
    <source>
        <strain evidence="1">20211129_DDA</strain>
        <tissue evidence="1">Liver</tissue>
    </source>
</reference>
<organism evidence="1 2">
    <name type="scientific">Pleurodeles waltl</name>
    <name type="common">Iberian ribbed newt</name>
    <dbReference type="NCBI Taxonomy" id="8319"/>
    <lineage>
        <taxon>Eukaryota</taxon>
        <taxon>Metazoa</taxon>
        <taxon>Chordata</taxon>
        <taxon>Craniata</taxon>
        <taxon>Vertebrata</taxon>
        <taxon>Euteleostomi</taxon>
        <taxon>Amphibia</taxon>
        <taxon>Batrachia</taxon>
        <taxon>Caudata</taxon>
        <taxon>Salamandroidea</taxon>
        <taxon>Salamandridae</taxon>
        <taxon>Pleurodelinae</taxon>
        <taxon>Pleurodeles</taxon>
    </lineage>
</organism>
<name>A0AAV7NC97_PLEWA</name>
<evidence type="ECO:0000313" key="2">
    <source>
        <dbReference type="Proteomes" id="UP001066276"/>
    </source>
</evidence>
<evidence type="ECO:0000313" key="1">
    <source>
        <dbReference type="EMBL" id="KAJ1112749.1"/>
    </source>
</evidence>